<evidence type="ECO:0000256" key="9">
    <source>
        <dbReference type="SAM" id="Phobius"/>
    </source>
</evidence>
<protein>
    <recommendedName>
        <fullName evidence="15">CSC1/OSCA1-like 7TM region domain-containing protein</fullName>
    </recommendedName>
</protein>
<evidence type="ECO:0000313" key="13">
    <source>
        <dbReference type="EMBL" id="KAL1507765.1"/>
    </source>
</evidence>
<feature type="transmembrane region" description="Helical" evidence="9">
    <location>
        <begin position="578"/>
        <end position="596"/>
    </location>
</feature>
<feature type="transmembrane region" description="Helical" evidence="9">
    <location>
        <begin position="456"/>
        <end position="477"/>
    </location>
</feature>
<dbReference type="PANTHER" id="PTHR13018">
    <property type="entry name" value="PROBABLE MEMBRANE PROTEIN DUF221-RELATED"/>
    <property type="match status" value="1"/>
</dbReference>
<comment type="subcellular location">
    <subcellularLocation>
        <location evidence="1">Membrane</location>
        <topology evidence="1">Multi-pass membrane protein</topology>
    </subcellularLocation>
</comment>
<feature type="transmembrane region" description="Helical" evidence="9">
    <location>
        <begin position="608"/>
        <end position="631"/>
    </location>
</feature>
<evidence type="ECO:0000256" key="4">
    <source>
        <dbReference type="ARBA" id="ARBA00022692"/>
    </source>
</evidence>
<feature type="domain" description="CSC1/OSCA1-like 7TM region" evidence="10">
    <location>
        <begin position="370"/>
        <end position="629"/>
    </location>
</feature>
<evidence type="ECO:0008006" key="15">
    <source>
        <dbReference type="Google" id="ProtNLM"/>
    </source>
</evidence>
<feature type="domain" description="CSC1/OSCA1-like cytosolic" evidence="12">
    <location>
        <begin position="197"/>
        <end position="349"/>
    </location>
</feature>
<evidence type="ECO:0000259" key="12">
    <source>
        <dbReference type="Pfam" id="PF14703"/>
    </source>
</evidence>
<evidence type="ECO:0000256" key="8">
    <source>
        <dbReference type="SAM" id="MobiDB-lite"/>
    </source>
</evidence>
<gene>
    <name evidence="13" type="ORF">AB1Y20_007375</name>
</gene>
<feature type="transmembrane region" description="Helical" evidence="9">
    <location>
        <begin position="106"/>
        <end position="127"/>
    </location>
</feature>
<dbReference type="EMBL" id="JBGBPQ010000017">
    <property type="protein sequence ID" value="KAL1507765.1"/>
    <property type="molecule type" value="Genomic_DNA"/>
</dbReference>
<dbReference type="Proteomes" id="UP001515480">
    <property type="component" value="Unassembled WGS sequence"/>
</dbReference>
<keyword evidence="6 9" id="KW-0472">Membrane</keyword>
<evidence type="ECO:0000313" key="14">
    <source>
        <dbReference type="Proteomes" id="UP001515480"/>
    </source>
</evidence>
<organism evidence="13 14">
    <name type="scientific">Prymnesium parvum</name>
    <name type="common">Toxic golden alga</name>
    <dbReference type="NCBI Taxonomy" id="97485"/>
    <lineage>
        <taxon>Eukaryota</taxon>
        <taxon>Haptista</taxon>
        <taxon>Haptophyta</taxon>
        <taxon>Prymnesiophyceae</taxon>
        <taxon>Prymnesiales</taxon>
        <taxon>Prymnesiaceae</taxon>
        <taxon>Prymnesium</taxon>
    </lineage>
</organism>
<dbReference type="PANTHER" id="PTHR13018:SF5">
    <property type="entry name" value="RE44586P"/>
    <property type="match status" value="1"/>
</dbReference>
<feature type="coiled-coil region" evidence="7">
    <location>
        <begin position="240"/>
        <end position="267"/>
    </location>
</feature>
<evidence type="ECO:0000256" key="1">
    <source>
        <dbReference type="ARBA" id="ARBA00004141"/>
    </source>
</evidence>
<dbReference type="InterPro" id="IPR045122">
    <property type="entry name" value="Csc1-like"/>
</dbReference>
<feature type="region of interest" description="Disordered" evidence="8">
    <location>
        <begin position="792"/>
        <end position="820"/>
    </location>
</feature>
<feature type="compositionally biased region" description="Polar residues" evidence="8">
    <location>
        <begin position="709"/>
        <end position="720"/>
    </location>
</feature>
<proteinExistence type="inferred from homology"/>
<sequence length="820" mass="90296">MGCDGASFAFLCGEDATLTFSLFVVLPMAAIVWVLYFLLFSKFKPKYSYNIQRADEGKGWNGPDAPKSTIGWIRLVLSISDDDFQAAAGLDALTLLIAHRIMIKSLLYSLLIGLLLAGLYIMSALVYDGDKTYPEGGLARLTLTNVVYGDWESWVANWLSTVGLYAVTYLTLKYLRGGWLVILERRQKAMITGAVQDRTVLVLNPAGSCRHTEKELMEIWSELYPKDVLGVQIVRDTGALSKLLKKRDKLIRKVEHLTAQVEEKGREKKGCCGGKTLGAKLDKMAMKLKDVEDDILVEHAKYAPIETGINYFVLFRTYRACNTAKSYSGHGAVGIHKVIAAPAPGDVNYPALEPAAANKFAVQRASVPWLYNLMLMLYLVPIAGVSTLLNAENLTFLDPVFEALGATIKTAIMSVLPQLATIIFMAILPALCMMFTKLTGPPLISVCQADAFRRLMMFYFIWFFLGVTLGSAALALLDKVSEIADKPMDVLQDTGSALGAASVFFMTFIGVQILFALPFKELSRTVPVVKELVLKKIGLQRKDEIKPEPIAYHVVWTKFMYTACLGLCYTAISPVTALFAVVYISLGYLYYARNLLFSYTHASESNGLFFPVFSSWTILFLFTAQLVLFFIQLVNTSPTSAIALVPLLMYTRHKHSSIQKRFVPAMSTLSLMTSIRADVREGLASQLNSVEIDQSAEMAAEERIEIASPQANGTDGSTEPEQPVPPAVGDPAAETQETAASAKSAPVAEAIAAGDPVVLEMDQELLPENQLRKLFREYAQTELVLPEELKDMPVPKREESGKLSRVIPKKKKPKVAPGDA</sequence>
<feature type="transmembrane region" description="Helical" evidence="9">
    <location>
        <begin position="155"/>
        <end position="175"/>
    </location>
</feature>
<evidence type="ECO:0000256" key="7">
    <source>
        <dbReference type="SAM" id="Coils"/>
    </source>
</evidence>
<evidence type="ECO:0000259" key="10">
    <source>
        <dbReference type="Pfam" id="PF02714"/>
    </source>
</evidence>
<comment type="caution">
    <text evidence="13">The sequence shown here is derived from an EMBL/GenBank/DDBJ whole genome shotgun (WGS) entry which is preliminary data.</text>
</comment>
<dbReference type="AlphaFoldDB" id="A0AB34IV97"/>
<evidence type="ECO:0000256" key="3">
    <source>
        <dbReference type="ARBA" id="ARBA00022448"/>
    </source>
</evidence>
<dbReference type="GO" id="GO:0005227">
    <property type="term" value="F:calcium-activated cation channel activity"/>
    <property type="evidence" value="ECO:0007669"/>
    <property type="project" value="InterPro"/>
</dbReference>
<evidence type="ECO:0000256" key="2">
    <source>
        <dbReference type="ARBA" id="ARBA00007779"/>
    </source>
</evidence>
<name>A0AB34IV97_PRYPA</name>
<dbReference type="Pfam" id="PF02714">
    <property type="entry name" value="RSN1_7TM"/>
    <property type="match status" value="1"/>
</dbReference>
<keyword evidence="14" id="KW-1185">Reference proteome</keyword>
<dbReference type="GO" id="GO:0005886">
    <property type="term" value="C:plasma membrane"/>
    <property type="evidence" value="ECO:0007669"/>
    <property type="project" value="TreeGrafter"/>
</dbReference>
<keyword evidence="4 9" id="KW-0812">Transmembrane</keyword>
<evidence type="ECO:0000256" key="6">
    <source>
        <dbReference type="ARBA" id="ARBA00023136"/>
    </source>
</evidence>
<dbReference type="InterPro" id="IPR032880">
    <property type="entry name" value="CSC1/OSCA1-like_N"/>
</dbReference>
<feature type="compositionally biased region" description="Basic and acidic residues" evidence="8">
    <location>
        <begin position="792"/>
        <end position="802"/>
    </location>
</feature>
<feature type="transmembrane region" description="Helical" evidence="9">
    <location>
        <begin position="369"/>
        <end position="391"/>
    </location>
</feature>
<keyword evidence="7" id="KW-0175">Coiled coil</keyword>
<feature type="region of interest" description="Disordered" evidence="8">
    <location>
        <begin position="709"/>
        <end position="746"/>
    </location>
</feature>
<feature type="domain" description="CSC1/OSCA1-like N-terminal transmembrane" evidence="11">
    <location>
        <begin position="18"/>
        <end position="171"/>
    </location>
</feature>
<dbReference type="InterPro" id="IPR027815">
    <property type="entry name" value="CSC1/OSCA1-like_cyt"/>
</dbReference>
<dbReference type="Pfam" id="PF14703">
    <property type="entry name" value="PHM7_cyt"/>
    <property type="match status" value="1"/>
</dbReference>
<dbReference type="Pfam" id="PF13967">
    <property type="entry name" value="RSN1_TM"/>
    <property type="match status" value="1"/>
</dbReference>
<keyword evidence="5 9" id="KW-1133">Transmembrane helix</keyword>
<evidence type="ECO:0000256" key="5">
    <source>
        <dbReference type="ARBA" id="ARBA00022989"/>
    </source>
</evidence>
<keyword evidence="3" id="KW-0813">Transport</keyword>
<feature type="transmembrane region" description="Helical" evidence="9">
    <location>
        <begin position="497"/>
        <end position="517"/>
    </location>
</feature>
<feature type="transmembrane region" description="Helical" evidence="9">
    <location>
        <begin position="411"/>
        <end position="435"/>
    </location>
</feature>
<evidence type="ECO:0000259" key="11">
    <source>
        <dbReference type="Pfam" id="PF13967"/>
    </source>
</evidence>
<reference evidence="13 14" key="1">
    <citation type="journal article" date="2024" name="Science">
        <title>Giant polyketide synthase enzymes in the biosynthesis of giant marine polyether toxins.</title>
        <authorList>
            <person name="Fallon T.R."/>
            <person name="Shende V.V."/>
            <person name="Wierzbicki I.H."/>
            <person name="Pendleton A.L."/>
            <person name="Watervoot N.F."/>
            <person name="Auber R.P."/>
            <person name="Gonzalez D.J."/>
            <person name="Wisecaver J.H."/>
            <person name="Moore B.S."/>
        </authorList>
    </citation>
    <scope>NUCLEOTIDE SEQUENCE [LARGE SCALE GENOMIC DNA]</scope>
    <source>
        <strain evidence="13 14">12B1</strain>
    </source>
</reference>
<accession>A0AB34IV97</accession>
<dbReference type="InterPro" id="IPR003864">
    <property type="entry name" value="CSC1/OSCA1-like_7TM"/>
</dbReference>
<feature type="transmembrane region" description="Helical" evidence="9">
    <location>
        <begin position="20"/>
        <end position="39"/>
    </location>
</feature>
<comment type="similarity">
    <text evidence="2">Belongs to the CSC1 (TC 1.A.17) family.</text>
</comment>